<evidence type="ECO:0000313" key="2">
    <source>
        <dbReference type="EMBL" id="NWK56470.1"/>
    </source>
</evidence>
<comment type="caution">
    <text evidence="2">The sequence shown here is derived from an EMBL/GenBank/DDBJ whole genome shotgun (WGS) entry which is preliminary data.</text>
</comment>
<dbReference type="InterPro" id="IPR029063">
    <property type="entry name" value="SAM-dependent_MTases_sf"/>
</dbReference>
<dbReference type="RefSeq" id="WP_178933243.1">
    <property type="nucleotide sequence ID" value="NZ_JACBAZ010000004.1"/>
</dbReference>
<evidence type="ECO:0000259" key="1">
    <source>
        <dbReference type="Pfam" id="PF13360"/>
    </source>
</evidence>
<evidence type="ECO:0000313" key="3">
    <source>
        <dbReference type="Proteomes" id="UP000557872"/>
    </source>
</evidence>
<dbReference type="SUPFAM" id="SSF53335">
    <property type="entry name" value="S-adenosyl-L-methionine-dependent methyltransferases"/>
    <property type="match status" value="1"/>
</dbReference>
<dbReference type="InterPro" id="IPR002372">
    <property type="entry name" value="PQQ_rpt_dom"/>
</dbReference>
<proteinExistence type="predicted"/>
<dbReference type="PANTHER" id="PTHR34512:SF30">
    <property type="entry name" value="OUTER MEMBRANE PROTEIN ASSEMBLY FACTOR BAMB"/>
    <property type="match status" value="1"/>
</dbReference>
<gene>
    <name evidence="2" type="ORF">HW115_12680</name>
</gene>
<dbReference type="SUPFAM" id="SSF50998">
    <property type="entry name" value="Quinoprotein alcohol dehydrogenase-like"/>
    <property type="match status" value="2"/>
</dbReference>
<dbReference type="InterPro" id="IPR015943">
    <property type="entry name" value="WD40/YVTN_repeat-like_dom_sf"/>
</dbReference>
<organism evidence="2 3">
    <name type="scientific">Oceaniferula marina</name>
    <dbReference type="NCBI Taxonomy" id="2748318"/>
    <lineage>
        <taxon>Bacteria</taxon>
        <taxon>Pseudomonadati</taxon>
        <taxon>Verrucomicrobiota</taxon>
        <taxon>Verrucomicrobiia</taxon>
        <taxon>Verrucomicrobiales</taxon>
        <taxon>Verrucomicrobiaceae</taxon>
        <taxon>Oceaniferula</taxon>
    </lineage>
</organism>
<dbReference type="InterPro" id="IPR011047">
    <property type="entry name" value="Quinoprotein_ADH-like_sf"/>
</dbReference>
<dbReference type="EMBL" id="JACBAZ010000004">
    <property type="protein sequence ID" value="NWK56470.1"/>
    <property type="molecule type" value="Genomic_DNA"/>
</dbReference>
<feature type="domain" description="Pyrrolo-quinoline quinone repeat" evidence="1">
    <location>
        <begin position="110"/>
        <end position="246"/>
    </location>
</feature>
<dbReference type="Gene3D" id="2.130.10.10">
    <property type="entry name" value="YVTN repeat-like/Quinoprotein amine dehydrogenase"/>
    <property type="match status" value="3"/>
</dbReference>
<accession>A0A851GNR4</accession>
<dbReference type="Pfam" id="PF13360">
    <property type="entry name" value="PQQ_2"/>
    <property type="match status" value="1"/>
</dbReference>
<dbReference type="PANTHER" id="PTHR34512">
    <property type="entry name" value="CELL SURFACE PROTEIN"/>
    <property type="match status" value="1"/>
</dbReference>
<dbReference type="Proteomes" id="UP000557872">
    <property type="component" value="Unassembled WGS sequence"/>
</dbReference>
<sequence>MMNKPKLSCVSVRRGAGFYFVAVLLGLVLPYFPSSLEGALDERDWPTYRHDNHRSGRSLSLLPAKLQLKWSYQVAHPPKEAWPGRAQSDWWRKRGTPERKRVTYDQAFEVVSGHGRVYFGSSADDQMRCLDLHSGTLLWRFFADAPIRLAPSLTEERLLFGADDGQVYCLNAISGKQLWKSGIEESGQRWLPGNGRLMSRFPVRTGVMVVGDTAYFGSGLFPKNMGMWYCSLDQKTGKILDQRQLKNSLQGYLEFRQGKMFAPTGRDPRGETLESKVDGGQAAVKGLPKGVSTPGPVVTTVSTSRHWVAGGDGWVALVDKETQQVVWKYTIDGVARSLAVARGCLLVSTDTGHVYSFAESGEATRHVEKSDRSPLPSTRYDVAKMLGSLPTDQGYAVVLDAGADDGELLEAIARQSRMQVHGLMADRAKMDGLRRRLADKGLYGSRITLRMSDPEALYTSRIFNLLVSADGELSSYDRSLLCPQSGVAWNAKLKKMIARAPALPGVGEWTHMYADAGNTACSEDTRVASTLGMQWFGRPGPQHIVDRHLRAAPPLVKNGLLLIPGNNYLFCLDAWNGTILWEKALPDFRRIGVLRDSGNMVLADDLVYCATASRCQALDVYSGELRLSLELPAPYRESGYHWGCSALSDGVLLGSAVKQGGVYRKMNYQAIYESNYGDKVKVATSDVVFAMDRKSGQLRWQYQPGGSVINPSISVADGRVYLIESGDPLSLKRKQSRMSYPELVGQAGVRLVCLDLQTGAKIWTQEHRPADGMHTPFTLAKDGRLVLVYSCNRLAEGAKKPTMHYEVYVFSGENGALVWKDRKNYHQRPNLDHGEQDRHPAMVGEQLVMEPYIYDLATGKVSGQFKRVGGGGCGTISASGNALYFRAKNLASYDLNKSKGDRITSVSRSGCWINMIPAGGLLLVPEGSSGCICNFAVQGSMAFAPLDE</sequence>
<name>A0A851GNR4_9BACT</name>
<keyword evidence="3" id="KW-1185">Reference proteome</keyword>
<dbReference type="InterPro" id="IPR018391">
    <property type="entry name" value="PQQ_b-propeller_rpt"/>
</dbReference>
<protein>
    <submittedName>
        <fullName evidence="2">PQQ-binding-like beta-propeller repeat protein</fullName>
    </submittedName>
</protein>
<dbReference type="SMART" id="SM00564">
    <property type="entry name" value="PQQ"/>
    <property type="match status" value="5"/>
</dbReference>
<reference evidence="2 3" key="1">
    <citation type="submission" date="2020-07" db="EMBL/GenBank/DDBJ databases">
        <title>Roseicoccus Jingziensis gen. nov., sp. nov., isolated from coastal seawater.</title>
        <authorList>
            <person name="Feng X."/>
        </authorList>
    </citation>
    <scope>NUCLEOTIDE SEQUENCE [LARGE SCALE GENOMIC DNA]</scope>
    <source>
        <strain evidence="2 3">N1E253</strain>
    </source>
</reference>
<dbReference type="AlphaFoldDB" id="A0A851GNR4"/>